<feature type="region of interest" description="Disordered" evidence="4">
    <location>
        <begin position="451"/>
        <end position="472"/>
    </location>
</feature>
<feature type="region of interest" description="Disordered" evidence="4">
    <location>
        <begin position="206"/>
        <end position="229"/>
    </location>
</feature>
<dbReference type="GO" id="GO:0005615">
    <property type="term" value="C:extracellular space"/>
    <property type="evidence" value="ECO:0007669"/>
    <property type="project" value="UniProtKB-ARBA"/>
</dbReference>
<name>A0AAV4R6G6_CAEEX</name>
<feature type="domain" description="Spaetzle" evidence="5">
    <location>
        <begin position="666"/>
        <end position="754"/>
    </location>
</feature>
<dbReference type="Gene3D" id="2.10.90.10">
    <property type="entry name" value="Cystine-knot cytokines"/>
    <property type="match status" value="1"/>
</dbReference>
<dbReference type="SUPFAM" id="SSF57501">
    <property type="entry name" value="Cystine-knot cytokines"/>
    <property type="match status" value="1"/>
</dbReference>
<keyword evidence="7" id="KW-1185">Reference proteome</keyword>
<dbReference type="EMBL" id="BPLR01007496">
    <property type="protein sequence ID" value="GIY17310.1"/>
    <property type="molecule type" value="Genomic_DNA"/>
</dbReference>
<dbReference type="PANTHER" id="PTHR23199">
    <property type="entry name" value="NEUROTROPHIN 1-RELATED"/>
    <property type="match status" value="1"/>
</dbReference>
<evidence type="ECO:0000259" key="5">
    <source>
        <dbReference type="Pfam" id="PF16077"/>
    </source>
</evidence>
<dbReference type="Proteomes" id="UP001054945">
    <property type="component" value="Unassembled WGS sequence"/>
</dbReference>
<evidence type="ECO:0000313" key="6">
    <source>
        <dbReference type="EMBL" id="GIY17310.1"/>
    </source>
</evidence>
<organism evidence="6 7">
    <name type="scientific">Caerostris extrusa</name>
    <name type="common">Bark spider</name>
    <name type="synonym">Caerostris bankana</name>
    <dbReference type="NCBI Taxonomy" id="172846"/>
    <lineage>
        <taxon>Eukaryota</taxon>
        <taxon>Metazoa</taxon>
        <taxon>Ecdysozoa</taxon>
        <taxon>Arthropoda</taxon>
        <taxon>Chelicerata</taxon>
        <taxon>Arachnida</taxon>
        <taxon>Araneae</taxon>
        <taxon>Araneomorphae</taxon>
        <taxon>Entelegynae</taxon>
        <taxon>Araneoidea</taxon>
        <taxon>Araneidae</taxon>
        <taxon>Caerostris</taxon>
    </lineage>
</organism>
<feature type="compositionally biased region" description="Polar residues" evidence="4">
    <location>
        <begin position="127"/>
        <end position="141"/>
    </location>
</feature>
<feature type="compositionally biased region" description="Basic and acidic residues" evidence="4">
    <location>
        <begin position="49"/>
        <end position="73"/>
    </location>
</feature>
<evidence type="ECO:0000256" key="4">
    <source>
        <dbReference type="SAM" id="MobiDB-lite"/>
    </source>
</evidence>
<dbReference type="InterPro" id="IPR029034">
    <property type="entry name" value="Cystine-knot_cytokine"/>
</dbReference>
<evidence type="ECO:0000256" key="2">
    <source>
        <dbReference type="ARBA" id="ARBA00023157"/>
    </source>
</evidence>
<protein>
    <submittedName>
        <fullName evidence="6">Neurotrophin 1</fullName>
    </submittedName>
</protein>
<keyword evidence="3" id="KW-0325">Glycoprotein</keyword>
<feature type="compositionally biased region" description="Low complexity" evidence="4">
    <location>
        <begin position="368"/>
        <end position="384"/>
    </location>
</feature>
<dbReference type="InterPro" id="IPR032104">
    <property type="entry name" value="Spaetzle"/>
</dbReference>
<feature type="compositionally biased region" description="Low complexity" evidence="4">
    <location>
        <begin position="148"/>
        <end position="158"/>
    </location>
</feature>
<reference evidence="6 7" key="1">
    <citation type="submission" date="2021-06" db="EMBL/GenBank/DDBJ databases">
        <title>Caerostris extrusa draft genome.</title>
        <authorList>
            <person name="Kono N."/>
            <person name="Arakawa K."/>
        </authorList>
    </citation>
    <scope>NUCLEOTIDE SEQUENCE [LARGE SCALE GENOMIC DNA]</scope>
</reference>
<gene>
    <name evidence="6" type="primary">NT1_3</name>
    <name evidence="6" type="ORF">CEXT_88201</name>
</gene>
<dbReference type="AlphaFoldDB" id="A0AAV4R6G6"/>
<dbReference type="InterPro" id="IPR052444">
    <property type="entry name" value="Spz/Toll_ligand-like"/>
</dbReference>
<feature type="region of interest" description="Disordered" evidence="4">
    <location>
        <begin position="295"/>
        <end position="340"/>
    </location>
</feature>
<feature type="region of interest" description="Disordered" evidence="4">
    <location>
        <begin position="1"/>
        <end position="182"/>
    </location>
</feature>
<dbReference type="GO" id="GO:0008083">
    <property type="term" value="F:growth factor activity"/>
    <property type="evidence" value="ECO:0007669"/>
    <property type="project" value="TreeGrafter"/>
</dbReference>
<accession>A0AAV4R6G6</accession>
<dbReference type="GO" id="GO:0005121">
    <property type="term" value="F:Toll binding"/>
    <property type="evidence" value="ECO:0007669"/>
    <property type="project" value="TreeGrafter"/>
</dbReference>
<keyword evidence="2" id="KW-1015">Disulfide bond</keyword>
<comment type="caution">
    <text evidence="6">The sequence shown here is derived from an EMBL/GenBank/DDBJ whole genome shotgun (WGS) entry which is preliminary data.</text>
</comment>
<dbReference type="Pfam" id="PF16077">
    <property type="entry name" value="Spaetzle"/>
    <property type="match status" value="1"/>
</dbReference>
<feature type="compositionally biased region" description="Polar residues" evidence="4">
    <location>
        <begin position="169"/>
        <end position="182"/>
    </location>
</feature>
<feature type="compositionally biased region" description="Polar residues" evidence="4">
    <location>
        <begin position="457"/>
        <end position="472"/>
    </location>
</feature>
<feature type="compositionally biased region" description="Acidic residues" evidence="4">
    <location>
        <begin position="27"/>
        <end position="40"/>
    </location>
</feature>
<feature type="compositionally biased region" description="Polar residues" evidence="4">
    <location>
        <begin position="324"/>
        <end position="334"/>
    </location>
</feature>
<evidence type="ECO:0000256" key="3">
    <source>
        <dbReference type="ARBA" id="ARBA00023180"/>
    </source>
</evidence>
<keyword evidence="1" id="KW-0732">Signal</keyword>
<dbReference type="GO" id="GO:0021556">
    <property type="term" value="P:central nervous system formation"/>
    <property type="evidence" value="ECO:0007669"/>
    <property type="project" value="TreeGrafter"/>
</dbReference>
<feature type="compositionally biased region" description="Basic and acidic residues" evidence="4">
    <location>
        <begin position="385"/>
        <end position="412"/>
    </location>
</feature>
<proteinExistence type="predicted"/>
<dbReference type="PANTHER" id="PTHR23199:SF12">
    <property type="entry name" value="NEUROTROPHIN 1-RELATED"/>
    <property type="match status" value="1"/>
</dbReference>
<feature type="region of interest" description="Disordered" evidence="4">
    <location>
        <begin position="355"/>
        <end position="436"/>
    </location>
</feature>
<evidence type="ECO:0000256" key="1">
    <source>
        <dbReference type="ARBA" id="ARBA00022729"/>
    </source>
</evidence>
<sequence length="760" mass="84632">MFQALLNNGLKLMNNTSNDSDTKKEEDNEDSDEDGEDDEVSYPLPEPTQDFKQEESQIKRQDEPNPEFGEGKQSESMFNQPNRDEPEPESPIYLTVNDQPSDSESSNDNPPILQLTQGGYQRLPYPTSLSTDFAQFSPSNNRMRQRLRSQSASQQAESIENPLSDEQSRQPQATPQVSYTNPFQQPFGFGSVLGLRHPFVPPDSFVNGNGMMPQPAQNGGFFNTPPAGFTDWTQLSPSSDGGFQVLQRNPQGISLFQTPSEQVLPNPYMVRNQQYPQTQLFSNDPSQPTQIFYQTRGFPGYSSSDNFNDPSRPDYSALLRGGSPNVQFQMNSNPFSPPRSASGMLYNPMINAQPNFDNGSPFSPRYYPAPNQQVPVQSAAPQAQRQRDPDTPMKEDGKKEDQINTSPDKEDPTSVPFGTRIQSQGGREGQSDFPSQRDVYIRYPISEAGYATEESLPVQNTTTKSDTNGDSPTRSVFPFFQHPGPFPGYNSPDPYRNALNAVQPGFPIDSNAQSSDDNNSTKFIQPDQFVQNVPYPFNQPPGSPRQPGALFSGYPGGNPSLFQTSDDDAAGNPFDQMTLFPDSNYRFPTPLQARAPSPDSNKTPACAQENNASICFDDPEYPRRDVSFALNSDSFVMNRFAMPDQQLDAMSLIEDKLQDPKKPNDFICNSDIKYGMPLRAKDVKGKWKVIVNMDKNTGGGRFTQPVRNAGEQCNFTQVKTACVQKFSLHRLLSWSPDKGIHNDVFKLPVACSCQLLDAQE</sequence>
<feature type="compositionally biased region" description="Low complexity" evidence="4">
    <location>
        <begin position="97"/>
        <end position="111"/>
    </location>
</feature>
<evidence type="ECO:0000313" key="7">
    <source>
        <dbReference type="Proteomes" id="UP001054945"/>
    </source>
</evidence>
<dbReference type="GO" id="GO:0045087">
    <property type="term" value="P:innate immune response"/>
    <property type="evidence" value="ECO:0007669"/>
    <property type="project" value="TreeGrafter"/>
</dbReference>